<evidence type="ECO:0000313" key="4">
    <source>
        <dbReference type="Proteomes" id="UP000024533"/>
    </source>
</evidence>
<proteinExistence type="predicted"/>
<name>A0A059J2W8_TRIIM</name>
<sequence>MAYHQARPPPRRGPPPGPGGPQYGGHRPQPPPPPQQQQQQQYYNYHQQQQPDRWPPYGSPPGHGLERRQMSYDDGYSGGRQDPYARGGGGGGGGQPMYDDGHYHMAPGGSRPPPPPPAAAAAPSQGYRGPPPPNGHHQPPPGPSRPQNKPPPRHPPQKSPELKSSFDNPFPAFPPKKRGNSMDGLQKKMSAVELNSKSQKHAEPQITRPHTSNSNRPPPSTYHSEPLPTMNPRQPPSGSGSQPVQRKAGAPVPLTVETNQPAPPRQDPRSAPPTRSATMPVPMSNPMSAAPTSAPTPPPPPPAAAAVVAAAASGTQQKPLYPGKRTWQDPGISLSPPPLSPALQQPPHRLPDTYPVSSRPGTAAGVKPEVVHPKHAAAVLEPHVADKVEGGVEDELNYLNEDLLNDYYDNAGPETEPDMPNFGAMSDDNVSSPHAETLIPFEKPNPSMSSSSSSAGPKPAYAPYKPSGSMHSSPERHGPPNSIPGHLMHERSQSPAYGHQGYAGHQGNGYYGRPDARAMTPVQRGGYGGGGGGPGGRGGYPPQPPHQQYRQYGPPPHENGGGRGPYDGRQPYPPQDMGYGDDQYDGYQGPGPDNHPHHAPPAPFRPGLDQGPKPAPVRQYTSTPQPAPPSQPGQGPPASYGGETRRQSQPITLGELHAIQQAARSSPGDYAKQLVLVKKLVEASVHLIDDNGRADPKTKVKNRERFVMDAYKTAKKLVSAGYPPAMFYMADCYGSGQLGLEVSPKEAFNLYQSAAKMGHAESAYRLAVCCEMGQEGGGGTRRDPMKAVQWYRRAAALGDPPAMYKMGMILLKGLLGQPKNPREALSWLKRAAERADEDNPHALHELALLYENPQGIDSIIRDENYARELLHQAGELGYKFSQHRLGAAYEYGLVGCPVDPRQSIYWYTQAAAQGEHQSELSLSGWYLTGAEGILQQSDTEAYLWARKAAMAGLAKAEYAMGYFTEVGIGVPANLDDAKRWYWKASSQNFMKARERLEDLRRGGARMQKTRVSRSAVNKNEGDCIVM</sequence>
<feature type="compositionally biased region" description="Pro residues" evidence="2">
    <location>
        <begin position="129"/>
        <end position="150"/>
    </location>
</feature>
<accession>A0A059J2W8</accession>
<protein>
    <recommendedName>
        <fullName evidence="5">Chitin synthase activator</fullName>
    </recommendedName>
</protein>
<dbReference type="PANTHER" id="PTHR46430">
    <property type="entry name" value="PROTEIN SKT5-RELATED"/>
    <property type="match status" value="1"/>
</dbReference>
<feature type="compositionally biased region" description="Gly residues" evidence="2">
    <location>
        <begin position="86"/>
        <end position="95"/>
    </location>
</feature>
<dbReference type="Pfam" id="PF08238">
    <property type="entry name" value="Sel1"/>
    <property type="match status" value="7"/>
</dbReference>
<dbReference type="HOGENOM" id="CLU_000288_126_0_1"/>
<dbReference type="OrthoDB" id="272077at2759"/>
<dbReference type="Proteomes" id="UP000024533">
    <property type="component" value="Unassembled WGS sequence"/>
</dbReference>
<dbReference type="InterPro" id="IPR011990">
    <property type="entry name" value="TPR-like_helical_dom_sf"/>
</dbReference>
<dbReference type="STRING" id="1215338.A0A059J2W8"/>
<dbReference type="SUPFAM" id="SSF81901">
    <property type="entry name" value="HCP-like"/>
    <property type="match status" value="2"/>
</dbReference>
<feature type="region of interest" description="Disordered" evidence="2">
    <location>
        <begin position="407"/>
        <end position="646"/>
    </location>
</feature>
<dbReference type="AlphaFoldDB" id="A0A059J2W8"/>
<feature type="compositionally biased region" description="Pro residues" evidence="2">
    <location>
        <begin position="294"/>
        <end position="303"/>
    </location>
</feature>
<feature type="compositionally biased region" description="Low complexity" evidence="2">
    <location>
        <begin position="575"/>
        <end position="592"/>
    </location>
</feature>
<evidence type="ECO:0008006" key="5">
    <source>
        <dbReference type="Google" id="ProtNLM"/>
    </source>
</evidence>
<dbReference type="InterPro" id="IPR006597">
    <property type="entry name" value="Sel1-like"/>
</dbReference>
<comment type="caution">
    <text evidence="3">The sequence shown here is derived from an EMBL/GenBank/DDBJ whole genome shotgun (WGS) entry which is preliminary data.</text>
</comment>
<feature type="compositionally biased region" description="Low complexity" evidence="2">
    <location>
        <begin position="36"/>
        <end position="51"/>
    </location>
</feature>
<dbReference type="OMA" id="YKFSQHR"/>
<dbReference type="EMBL" id="AOKY01000393">
    <property type="protein sequence ID" value="KDB21832.1"/>
    <property type="molecule type" value="Genomic_DNA"/>
</dbReference>
<gene>
    <name evidence="3" type="ORF">H109_06222</name>
</gene>
<dbReference type="InterPro" id="IPR051726">
    <property type="entry name" value="Chitin_Synth_Reg"/>
</dbReference>
<keyword evidence="1" id="KW-0677">Repeat</keyword>
<feature type="compositionally biased region" description="Pro residues" evidence="2">
    <location>
        <begin position="7"/>
        <end position="19"/>
    </location>
</feature>
<evidence type="ECO:0000256" key="2">
    <source>
        <dbReference type="SAM" id="MobiDB-lite"/>
    </source>
</evidence>
<feature type="region of interest" description="Disordered" evidence="2">
    <location>
        <begin position="1"/>
        <end position="366"/>
    </location>
</feature>
<feature type="compositionally biased region" description="Low complexity" evidence="2">
    <location>
        <begin position="446"/>
        <end position="468"/>
    </location>
</feature>
<dbReference type="PANTHER" id="PTHR46430:SF3">
    <property type="entry name" value="ACTIVATOR OF C KINASE PROTEIN 1"/>
    <property type="match status" value="1"/>
</dbReference>
<dbReference type="Gene3D" id="1.25.40.10">
    <property type="entry name" value="Tetratricopeptide repeat domain"/>
    <property type="match status" value="2"/>
</dbReference>
<reference evidence="3 4" key="1">
    <citation type="submission" date="2014-02" db="EMBL/GenBank/DDBJ databases">
        <title>The Genome Sequence of Trichophyton interdigitale MR816.</title>
        <authorList>
            <consortium name="The Broad Institute Genomics Platform"/>
            <person name="Cuomo C.A."/>
            <person name="White T.C."/>
            <person name="Graser Y."/>
            <person name="Martinez-Rossi N."/>
            <person name="Heitman J."/>
            <person name="Young S.K."/>
            <person name="Zeng Q."/>
            <person name="Gargeya S."/>
            <person name="Abouelleil A."/>
            <person name="Alvarado L."/>
            <person name="Chapman S.B."/>
            <person name="Gainer-Dewar J."/>
            <person name="Goldberg J."/>
            <person name="Griggs A."/>
            <person name="Gujja S."/>
            <person name="Hansen M."/>
            <person name="Howarth C."/>
            <person name="Imamovic A."/>
            <person name="Larimer J."/>
            <person name="Martinez D."/>
            <person name="Murphy C."/>
            <person name="Pearson M.D."/>
            <person name="Persinoti G."/>
            <person name="Poon T."/>
            <person name="Priest M."/>
            <person name="Roberts A.D."/>
            <person name="Saif S."/>
            <person name="Shea T.D."/>
            <person name="Sykes S.N."/>
            <person name="Wortman J."/>
            <person name="Nusbaum C."/>
            <person name="Birren B."/>
        </authorList>
    </citation>
    <scope>NUCLEOTIDE SEQUENCE [LARGE SCALE GENOMIC DNA]</scope>
    <source>
        <strain evidence="3 4">MR816</strain>
    </source>
</reference>
<organism evidence="3 4">
    <name type="scientific">Trichophyton interdigitale (strain MR816)</name>
    <dbReference type="NCBI Taxonomy" id="1215338"/>
    <lineage>
        <taxon>Eukaryota</taxon>
        <taxon>Fungi</taxon>
        <taxon>Dikarya</taxon>
        <taxon>Ascomycota</taxon>
        <taxon>Pezizomycotina</taxon>
        <taxon>Eurotiomycetes</taxon>
        <taxon>Eurotiomycetidae</taxon>
        <taxon>Onygenales</taxon>
        <taxon>Arthrodermataceae</taxon>
        <taxon>Trichophyton</taxon>
    </lineage>
</organism>
<keyword evidence="4" id="KW-1185">Reference proteome</keyword>
<feature type="compositionally biased region" description="Pro residues" evidence="2">
    <location>
        <begin position="625"/>
        <end position="635"/>
    </location>
</feature>
<evidence type="ECO:0000256" key="1">
    <source>
        <dbReference type="ARBA" id="ARBA00022737"/>
    </source>
</evidence>
<evidence type="ECO:0000313" key="3">
    <source>
        <dbReference type="EMBL" id="KDB21832.1"/>
    </source>
</evidence>
<dbReference type="SMART" id="SM00671">
    <property type="entry name" value="SEL1"/>
    <property type="match status" value="7"/>
</dbReference>
<feature type="compositionally biased region" description="Gly residues" evidence="2">
    <location>
        <begin position="525"/>
        <end position="539"/>
    </location>
</feature>